<name>Q97DX0_CLOAB</name>
<dbReference type="EMBL" id="AE001437">
    <property type="protein sequence ID" value="AAK81282.1"/>
    <property type="molecule type" value="Genomic_DNA"/>
</dbReference>
<keyword evidence="3" id="KW-1185">Reference proteome</keyword>
<dbReference type="Proteomes" id="UP000000814">
    <property type="component" value="Chromosome"/>
</dbReference>
<dbReference type="PIR" id="G97311">
    <property type="entry name" value="G97311"/>
</dbReference>
<reference evidence="2 3" key="1">
    <citation type="journal article" date="2001" name="J. Bacteriol.">
        <title>Genome sequence and comparative analysis of the solvent-producing bacterium Clostridium acetobutylicum.</title>
        <authorList>
            <person name="Nolling J."/>
            <person name="Breton G."/>
            <person name="Omelchenko M.V."/>
            <person name="Makarova K.S."/>
            <person name="Zeng Q."/>
            <person name="Gibson R."/>
            <person name="Lee H.M."/>
            <person name="Dubois J."/>
            <person name="Qiu D."/>
            <person name="Hitti J."/>
            <person name="Wolf Y.I."/>
            <person name="Tatusov R.L."/>
            <person name="Sabathe F."/>
            <person name="Doucette-Stamm L."/>
            <person name="Soucaille P."/>
            <person name="Daly M.J."/>
            <person name="Bennett G.N."/>
            <person name="Koonin E.V."/>
            <person name="Smith D.R."/>
        </authorList>
    </citation>
    <scope>NUCLEOTIDE SEQUENCE [LARGE SCALE GENOMIC DNA]</scope>
    <source>
        <strain evidence="3">ATCC 824 / DSM 792 / JCM 1419 / LMG 5710 / VKM B-1787</strain>
    </source>
</reference>
<dbReference type="DNASU" id="1119532"/>
<proteinExistence type="predicted"/>
<dbReference type="Pfam" id="PF01965">
    <property type="entry name" value="DJ-1_PfpI"/>
    <property type="match status" value="1"/>
</dbReference>
<dbReference type="SUPFAM" id="SSF52317">
    <property type="entry name" value="Class I glutamine amidotransferase-like"/>
    <property type="match status" value="1"/>
</dbReference>
<evidence type="ECO:0000259" key="1">
    <source>
        <dbReference type="Pfam" id="PF01965"/>
    </source>
</evidence>
<dbReference type="CDD" id="cd03135">
    <property type="entry name" value="GATase1_DJ-1"/>
    <property type="match status" value="1"/>
</dbReference>
<dbReference type="AlphaFoldDB" id="Q97DX0"/>
<sequence length="195" mass="21475">MKKILLLLANGFEAVEASVFTDVLGWNMLEGDGSTLVVTAGMHDKIKCTWNFTVLPEIKIKNVNVDDFEALVIPGGFEEAGFFIDAYSNSFLDLIRTFNAKGKIIASVCVGALSIGKSGILKGRTATTYNLNDRKRQYELSKFGVKILENQPIVIDKNVITSYNPSTAFNVAFTLLEMLTSTENCTKVKKLMGFI</sequence>
<dbReference type="PANTHER" id="PTHR48094">
    <property type="entry name" value="PROTEIN/NUCLEIC ACID DEGLYCASE DJ-1-RELATED"/>
    <property type="match status" value="1"/>
</dbReference>
<dbReference type="GO" id="GO:0006508">
    <property type="term" value="P:proteolysis"/>
    <property type="evidence" value="ECO:0007669"/>
    <property type="project" value="UniProtKB-KW"/>
</dbReference>
<dbReference type="OrthoDB" id="9800516at2"/>
<dbReference type="PATRIC" id="fig|272562.8.peg.3531"/>
<accession>Q97DX0</accession>
<dbReference type="KEGG" id="cac:CA_C3350"/>
<dbReference type="HOGENOM" id="CLU_000445_44_2_9"/>
<dbReference type="Gene3D" id="3.40.50.880">
    <property type="match status" value="1"/>
</dbReference>
<dbReference type="InterPro" id="IPR029062">
    <property type="entry name" value="Class_I_gatase-like"/>
</dbReference>
<keyword evidence="2" id="KW-0378">Hydrolase</keyword>
<dbReference type="InterPro" id="IPR050325">
    <property type="entry name" value="Prot/Nucl_acid_deglycase"/>
</dbReference>
<keyword evidence="2" id="KW-0645">Protease</keyword>
<evidence type="ECO:0000313" key="2">
    <source>
        <dbReference type="EMBL" id="AAK81282.1"/>
    </source>
</evidence>
<dbReference type="GO" id="GO:0008233">
    <property type="term" value="F:peptidase activity"/>
    <property type="evidence" value="ECO:0007669"/>
    <property type="project" value="UniProtKB-KW"/>
</dbReference>
<dbReference type="GeneID" id="44999845"/>
<organism evidence="2 3">
    <name type="scientific">Clostridium acetobutylicum (strain ATCC 824 / DSM 792 / JCM 1419 / IAM 19013 / LMG 5710 / NBRC 13948 / NRRL B-527 / VKM B-1787 / 2291 / W)</name>
    <dbReference type="NCBI Taxonomy" id="272562"/>
    <lineage>
        <taxon>Bacteria</taxon>
        <taxon>Bacillati</taxon>
        <taxon>Bacillota</taxon>
        <taxon>Clostridia</taxon>
        <taxon>Eubacteriales</taxon>
        <taxon>Clostridiaceae</taxon>
        <taxon>Clostridium</taxon>
    </lineage>
</organism>
<dbReference type="RefSeq" id="WP_010966622.1">
    <property type="nucleotide sequence ID" value="NC_003030.1"/>
</dbReference>
<dbReference type="GO" id="GO:0005737">
    <property type="term" value="C:cytoplasm"/>
    <property type="evidence" value="ECO:0007669"/>
    <property type="project" value="TreeGrafter"/>
</dbReference>
<gene>
    <name evidence="2" type="ordered locus">CA_C3350</name>
</gene>
<feature type="domain" description="DJ-1/PfpI" evidence="1">
    <location>
        <begin position="2"/>
        <end position="177"/>
    </location>
</feature>
<dbReference type="PANTHER" id="PTHR48094:SF5">
    <property type="entry name" value="PROTEIN DJ-1 HOMOLOG"/>
    <property type="match status" value="1"/>
</dbReference>
<evidence type="ECO:0000313" key="3">
    <source>
        <dbReference type="Proteomes" id="UP000000814"/>
    </source>
</evidence>
<dbReference type="eggNOG" id="COG0693">
    <property type="taxonomic scope" value="Bacteria"/>
</dbReference>
<dbReference type="InterPro" id="IPR002818">
    <property type="entry name" value="DJ-1/PfpI"/>
</dbReference>
<protein>
    <submittedName>
        <fullName evidence="2">Intracellular protease/amidase (ThiJ family)</fullName>
    </submittedName>
</protein>
<dbReference type="STRING" id="272562.CA_C3350"/>